<dbReference type="Gramene" id="TVU47444">
    <property type="protein sequence ID" value="TVU47444"/>
    <property type="gene ID" value="EJB05_07047"/>
</dbReference>
<dbReference type="Pfam" id="PF13966">
    <property type="entry name" value="zf-RVT"/>
    <property type="match status" value="1"/>
</dbReference>
<dbReference type="Proteomes" id="UP000324897">
    <property type="component" value="Chromosome 5"/>
</dbReference>
<comment type="caution">
    <text evidence="3">The sequence shown here is derived from an EMBL/GenBank/DDBJ whole genome shotgun (WGS) entry which is preliminary data.</text>
</comment>
<evidence type="ECO:0000313" key="3">
    <source>
        <dbReference type="EMBL" id="TVU47444.1"/>
    </source>
</evidence>
<proteinExistence type="predicted"/>
<evidence type="ECO:0000256" key="1">
    <source>
        <dbReference type="SAM" id="MobiDB-lite"/>
    </source>
</evidence>
<dbReference type="OrthoDB" id="689430at2759"/>
<sequence length="305" mass="35199">MIVGNGHRTRFWQDIWLEDKPLLEQYPLLHELCENKDITVAECAENGWTLSFLNLPNILHAQWYQLASKLNEHLLSTEVDRAKWLWTPSGKFTVRSMYDHLTRNDNGLSHKHIWKAKIPQKIKIFMWLIENDAILTKDNMVKRKWQGDPTCYFCSQEETLDHLLFGCCISKVVWGIIAICLNTTSRPANMTQFWHWIKVVLPGGEKYYTEGLAATCWAIWKARNRACFDKKLIKHPCDIIFHMCSFLRLYPAEMGEVLKAGAATMMQTAIGIMNRQRRRAIVRTIQEADASPGQGGDDGSGEEDN</sequence>
<dbReference type="InterPro" id="IPR026960">
    <property type="entry name" value="RVT-Znf"/>
</dbReference>
<evidence type="ECO:0000259" key="2">
    <source>
        <dbReference type="Pfam" id="PF13966"/>
    </source>
</evidence>
<dbReference type="AlphaFoldDB" id="A0A5J9WJM4"/>
<name>A0A5J9WJM4_9POAL</name>
<feature type="non-terminal residue" evidence="3">
    <location>
        <position position="1"/>
    </location>
</feature>
<accession>A0A5J9WJM4</accession>
<feature type="region of interest" description="Disordered" evidence="1">
    <location>
        <begin position="286"/>
        <end position="305"/>
    </location>
</feature>
<evidence type="ECO:0000313" key="4">
    <source>
        <dbReference type="Proteomes" id="UP000324897"/>
    </source>
</evidence>
<gene>
    <name evidence="3" type="ORF">EJB05_07047</name>
</gene>
<keyword evidence="4" id="KW-1185">Reference proteome</keyword>
<dbReference type="PANTHER" id="PTHR36617">
    <property type="entry name" value="PROTEIN, PUTATIVE-RELATED"/>
    <property type="match status" value="1"/>
</dbReference>
<feature type="domain" description="Reverse transcriptase zinc-binding" evidence="2">
    <location>
        <begin position="92"/>
        <end position="174"/>
    </location>
</feature>
<dbReference type="EMBL" id="RWGY01000004">
    <property type="protein sequence ID" value="TVU47444.1"/>
    <property type="molecule type" value="Genomic_DNA"/>
</dbReference>
<reference evidence="3 4" key="1">
    <citation type="journal article" date="2019" name="Sci. Rep.">
        <title>A high-quality genome of Eragrostis curvula grass provides insights into Poaceae evolution and supports new strategies to enhance forage quality.</title>
        <authorList>
            <person name="Carballo J."/>
            <person name="Santos B.A.C.M."/>
            <person name="Zappacosta D."/>
            <person name="Garbus I."/>
            <person name="Selva J.P."/>
            <person name="Gallo C.A."/>
            <person name="Diaz A."/>
            <person name="Albertini E."/>
            <person name="Caccamo M."/>
            <person name="Echenique V."/>
        </authorList>
    </citation>
    <scope>NUCLEOTIDE SEQUENCE [LARGE SCALE GENOMIC DNA]</scope>
    <source>
        <strain evidence="4">cv. Victoria</strain>
        <tissue evidence="3">Leaf</tissue>
    </source>
</reference>
<dbReference type="PANTHER" id="PTHR36617:SF5">
    <property type="entry name" value="OS05G0421675 PROTEIN"/>
    <property type="match status" value="1"/>
</dbReference>
<protein>
    <recommendedName>
        <fullName evidence="2">Reverse transcriptase zinc-binding domain-containing protein</fullName>
    </recommendedName>
</protein>
<organism evidence="3 4">
    <name type="scientific">Eragrostis curvula</name>
    <name type="common">weeping love grass</name>
    <dbReference type="NCBI Taxonomy" id="38414"/>
    <lineage>
        <taxon>Eukaryota</taxon>
        <taxon>Viridiplantae</taxon>
        <taxon>Streptophyta</taxon>
        <taxon>Embryophyta</taxon>
        <taxon>Tracheophyta</taxon>
        <taxon>Spermatophyta</taxon>
        <taxon>Magnoliopsida</taxon>
        <taxon>Liliopsida</taxon>
        <taxon>Poales</taxon>
        <taxon>Poaceae</taxon>
        <taxon>PACMAD clade</taxon>
        <taxon>Chloridoideae</taxon>
        <taxon>Eragrostideae</taxon>
        <taxon>Eragrostidinae</taxon>
        <taxon>Eragrostis</taxon>
    </lineage>
</organism>